<feature type="signal peptide" evidence="7">
    <location>
        <begin position="1"/>
        <end position="17"/>
    </location>
</feature>
<dbReference type="Pfam" id="PF04347">
    <property type="entry name" value="FliO"/>
    <property type="match status" value="1"/>
</dbReference>
<comment type="caution">
    <text evidence="8">The sequence shown here is derived from an EMBL/GenBank/DDBJ whole genome shotgun (WGS) entry which is preliminary data.</text>
</comment>
<keyword evidence="4 6" id="KW-1133">Transmembrane helix</keyword>
<evidence type="ECO:0008006" key="10">
    <source>
        <dbReference type="Google" id="ProtNLM"/>
    </source>
</evidence>
<sequence>MKLWKLFLILLFTPLLAEEKAPETPPPAVEEKVVVPPAVHETTESYEAAFIKTIVVLVGLLVLIILTIWMFKKISHGRLKTFNVLKSVKILEKRPLSPKSMLYLIEVGGKQVLIAESQLDVRQITTLDYLEKDENL</sequence>
<evidence type="ECO:0000256" key="1">
    <source>
        <dbReference type="ARBA" id="ARBA00004236"/>
    </source>
</evidence>
<keyword evidence="9" id="KW-1185">Reference proteome</keyword>
<dbReference type="Proteomes" id="UP001194714">
    <property type="component" value="Unassembled WGS sequence"/>
</dbReference>
<comment type="subcellular location">
    <subcellularLocation>
        <location evidence="1">Cell membrane</location>
    </subcellularLocation>
</comment>
<protein>
    <recommendedName>
        <fullName evidence="10">Flagellar protein</fullName>
    </recommendedName>
</protein>
<evidence type="ECO:0000256" key="7">
    <source>
        <dbReference type="SAM" id="SignalP"/>
    </source>
</evidence>
<evidence type="ECO:0000313" key="8">
    <source>
        <dbReference type="EMBL" id="MBF5060108.1"/>
    </source>
</evidence>
<keyword evidence="3 6" id="KW-0812">Transmembrane</keyword>
<feature type="transmembrane region" description="Helical" evidence="6">
    <location>
        <begin position="49"/>
        <end position="71"/>
    </location>
</feature>
<evidence type="ECO:0000256" key="5">
    <source>
        <dbReference type="ARBA" id="ARBA00023136"/>
    </source>
</evidence>
<evidence type="ECO:0000256" key="2">
    <source>
        <dbReference type="ARBA" id="ARBA00022475"/>
    </source>
</evidence>
<evidence type="ECO:0000313" key="9">
    <source>
        <dbReference type="Proteomes" id="UP001194714"/>
    </source>
</evidence>
<feature type="chain" id="PRO_5046665405" description="Flagellar protein" evidence="7">
    <location>
        <begin position="18"/>
        <end position="136"/>
    </location>
</feature>
<evidence type="ECO:0000256" key="4">
    <source>
        <dbReference type="ARBA" id="ARBA00022989"/>
    </source>
</evidence>
<keyword evidence="2" id="KW-1003">Cell membrane</keyword>
<dbReference type="EMBL" id="JAAEJV010000075">
    <property type="protein sequence ID" value="MBF5060108.1"/>
    <property type="molecule type" value="Genomic_DNA"/>
</dbReference>
<proteinExistence type="predicted"/>
<accession>A0ABS0B131</accession>
<reference evidence="8 9" key="1">
    <citation type="submission" date="2020-01" db="EMBL/GenBank/DDBJ databases">
        <title>Draft genome sequence of Cand. Neptunochlamydia vexilliferae K9.</title>
        <authorList>
            <person name="Schulz F."/>
            <person name="Koestlbacher S."/>
            <person name="Wascher F."/>
            <person name="Pizzetti I."/>
            <person name="Horn M."/>
        </authorList>
    </citation>
    <scope>NUCLEOTIDE SEQUENCE [LARGE SCALE GENOMIC DNA]</scope>
    <source>
        <strain evidence="8 9">K9</strain>
    </source>
</reference>
<keyword evidence="7" id="KW-0732">Signal</keyword>
<name>A0ABS0B131_9BACT</name>
<organism evidence="8 9">
    <name type="scientific">Candidatus Neptunichlamydia vexilliferae</name>
    <dbReference type="NCBI Taxonomy" id="1651774"/>
    <lineage>
        <taxon>Bacteria</taxon>
        <taxon>Pseudomonadati</taxon>
        <taxon>Chlamydiota</taxon>
        <taxon>Chlamydiia</taxon>
        <taxon>Parachlamydiales</taxon>
        <taxon>Simkaniaceae</taxon>
        <taxon>Candidatus Neptunichlamydia</taxon>
    </lineage>
</organism>
<gene>
    <name evidence="8" type="ORF">NEPTK9_001638</name>
</gene>
<evidence type="ECO:0000256" key="3">
    <source>
        <dbReference type="ARBA" id="ARBA00022692"/>
    </source>
</evidence>
<dbReference type="InterPro" id="IPR022781">
    <property type="entry name" value="Flagellar_biosynth_FliO"/>
</dbReference>
<evidence type="ECO:0000256" key="6">
    <source>
        <dbReference type="SAM" id="Phobius"/>
    </source>
</evidence>
<keyword evidence="5 6" id="KW-0472">Membrane</keyword>
<dbReference type="RefSeq" id="WP_194848435.1">
    <property type="nucleotide sequence ID" value="NZ_JAAEJV010000075.1"/>
</dbReference>